<proteinExistence type="predicted"/>
<dbReference type="Pfam" id="PF02721">
    <property type="entry name" value="DUF223"/>
    <property type="match status" value="1"/>
</dbReference>
<dbReference type="EMBL" id="JASCZI010241680">
    <property type="protein sequence ID" value="MED6204589.1"/>
    <property type="molecule type" value="Genomic_DNA"/>
</dbReference>
<reference evidence="2 3" key="1">
    <citation type="journal article" date="2023" name="Plants (Basel)">
        <title>Bridging the Gap: Combining Genomics and Transcriptomics Approaches to Understand Stylosanthes scabra, an Orphan Legume from the Brazilian Caatinga.</title>
        <authorList>
            <person name="Ferreira-Neto J.R.C."/>
            <person name="da Silva M.D."/>
            <person name="Binneck E."/>
            <person name="de Melo N.F."/>
            <person name="da Silva R.H."/>
            <person name="de Melo A.L.T.M."/>
            <person name="Pandolfi V."/>
            <person name="Bustamante F.O."/>
            <person name="Brasileiro-Vidal A.C."/>
            <person name="Benko-Iseppon A.M."/>
        </authorList>
    </citation>
    <scope>NUCLEOTIDE SEQUENCE [LARGE SCALE GENOMIC DNA]</scope>
    <source>
        <tissue evidence="2">Leaves</tissue>
    </source>
</reference>
<sequence>MVERFDMLSDLHRRRLNWHFRVYVKRLYEHRYPGKNGFTLEMVLVDSDGVRVHASIPTSLVNRWLGNIKEFHMYDMKNFIVVERKH</sequence>
<feature type="domain" description="Replication protein A 70 kDa DNA-binding subunit B/D first OB fold" evidence="1">
    <location>
        <begin position="5"/>
        <end position="83"/>
    </location>
</feature>
<protein>
    <recommendedName>
        <fullName evidence="1">Replication protein A 70 kDa DNA-binding subunit B/D first OB fold domain-containing protein</fullName>
    </recommendedName>
</protein>
<dbReference type="Gene3D" id="2.40.50.140">
    <property type="entry name" value="Nucleic acid-binding proteins"/>
    <property type="match status" value="1"/>
</dbReference>
<dbReference type="Proteomes" id="UP001341840">
    <property type="component" value="Unassembled WGS sequence"/>
</dbReference>
<dbReference type="SUPFAM" id="SSF50249">
    <property type="entry name" value="Nucleic acid-binding proteins"/>
    <property type="match status" value="1"/>
</dbReference>
<evidence type="ECO:0000313" key="3">
    <source>
        <dbReference type="Proteomes" id="UP001341840"/>
    </source>
</evidence>
<dbReference type="InterPro" id="IPR012340">
    <property type="entry name" value="NA-bd_OB-fold"/>
</dbReference>
<gene>
    <name evidence="2" type="ORF">PIB30_010443</name>
</gene>
<evidence type="ECO:0000259" key="1">
    <source>
        <dbReference type="Pfam" id="PF02721"/>
    </source>
</evidence>
<dbReference type="InterPro" id="IPR003871">
    <property type="entry name" value="RFA1B/D_OB_1st"/>
</dbReference>
<name>A0ABU6Y3K5_9FABA</name>
<accession>A0ABU6Y3K5</accession>
<evidence type="ECO:0000313" key="2">
    <source>
        <dbReference type="EMBL" id="MED6204589.1"/>
    </source>
</evidence>
<organism evidence="2 3">
    <name type="scientific">Stylosanthes scabra</name>
    <dbReference type="NCBI Taxonomy" id="79078"/>
    <lineage>
        <taxon>Eukaryota</taxon>
        <taxon>Viridiplantae</taxon>
        <taxon>Streptophyta</taxon>
        <taxon>Embryophyta</taxon>
        <taxon>Tracheophyta</taxon>
        <taxon>Spermatophyta</taxon>
        <taxon>Magnoliopsida</taxon>
        <taxon>eudicotyledons</taxon>
        <taxon>Gunneridae</taxon>
        <taxon>Pentapetalae</taxon>
        <taxon>rosids</taxon>
        <taxon>fabids</taxon>
        <taxon>Fabales</taxon>
        <taxon>Fabaceae</taxon>
        <taxon>Papilionoideae</taxon>
        <taxon>50 kb inversion clade</taxon>
        <taxon>dalbergioids sensu lato</taxon>
        <taxon>Dalbergieae</taxon>
        <taxon>Pterocarpus clade</taxon>
        <taxon>Stylosanthes</taxon>
    </lineage>
</organism>
<comment type="caution">
    <text evidence="2">The sequence shown here is derived from an EMBL/GenBank/DDBJ whole genome shotgun (WGS) entry which is preliminary data.</text>
</comment>
<keyword evidence="3" id="KW-1185">Reference proteome</keyword>